<protein>
    <submittedName>
        <fullName evidence="2">Transcription elongation factor TFIIS</fullName>
    </submittedName>
</protein>
<dbReference type="GeneID" id="39978888"/>
<dbReference type="Pfam" id="PF07500">
    <property type="entry name" value="TFIIS_M"/>
    <property type="match status" value="1"/>
</dbReference>
<dbReference type="Proteomes" id="UP000186176">
    <property type="component" value="Unassembled WGS sequence"/>
</dbReference>
<evidence type="ECO:0000313" key="3">
    <source>
        <dbReference type="Proteomes" id="UP000186176"/>
    </source>
</evidence>
<dbReference type="InterPro" id="IPR003618">
    <property type="entry name" value="TFIIS_cen_dom"/>
</dbReference>
<accession>A0A1J4MN30</accession>
<sequence>MEGSMQIELRNALEQGLVENEAFKNVDIHSLSKSIEEDFLKVMSGKDNRIIRQRRFELMSNLKRPNNSDLRRRILAGEMSVREFVTCPVSELAPDSVKQQRLEEQKRYFKEECILMMNDRDSIEINEKKRNSSFDDINDEMTEYNIETSKDLSEESGNDTLMTKKSKRFKSDKRVLEIFPDLPISLSVPPDLSHITPRYNLNKYIDKYKEMIKDVNIQSELIKQAKLRIVTTT</sequence>
<reference evidence="2 3" key="1">
    <citation type="submission" date="2016-10" db="EMBL/GenBank/DDBJ databases">
        <title>Reductive evolution of mitochondrial metabolism and differential evolution of invasion-related proteins in Cryptosporidium.</title>
        <authorList>
            <person name="Liu S."/>
            <person name="Roellig D.M."/>
            <person name="Guo Y."/>
            <person name="Li N."/>
            <person name="Frace M.A."/>
            <person name="Tang K."/>
            <person name="Zhang L."/>
            <person name="Feng Y."/>
            <person name="Xiao L."/>
        </authorList>
    </citation>
    <scope>NUCLEOTIDE SEQUENCE [LARGE SCALE GENOMIC DNA]</scope>
    <source>
        <strain evidence="2">39726</strain>
    </source>
</reference>
<dbReference type="OrthoDB" id="1742074at2759"/>
<dbReference type="GO" id="GO:0003746">
    <property type="term" value="F:translation elongation factor activity"/>
    <property type="evidence" value="ECO:0007669"/>
    <property type="project" value="UniProtKB-KW"/>
</dbReference>
<keyword evidence="3" id="KW-1185">Reference proteome</keyword>
<dbReference type="VEuPathDB" id="CryptoDB:cubi_02097"/>
<evidence type="ECO:0000313" key="2">
    <source>
        <dbReference type="EMBL" id="OII75576.1"/>
    </source>
</evidence>
<proteinExistence type="predicted"/>
<dbReference type="AlphaFoldDB" id="A0A1J4MN30"/>
<name>A0A1J4MN30_9CRYT</name>
<keyword evidence="2" id="KW-0648">Protein biosynthesis</keyword>
<feature type="domain" description="TFIIS central" evidence="1">
    <location>
        <begin position="5"/>
        <end position="120"/>
    </location>
</feature>
<dbReference type="EMBL" id="LRBP01000001">
    <property type="protein sequence ID" value="OII75576.1"/>
    <property type="molecule type" value="Genomic_DNA"/>
</dbReference>
<dbReference type="Gene3D" id="1.10.472.30">
    <property type="entry name" value="Transcription elongation factor S-II, central domain"/>
    <property type="match status" value="1"/>
</dbReference>
<gene>
    <name evidence="2" type="ORF">cubi_02097</name>
</gene>
<dbReference type="RefSeq" id="XP_028876583.1">
    <property type="nucleotide sequence ID" value="XM_029019109.1"/>
</dbReference>
<dbReference type="PROSITE" id="PS51321">
    <property type="entry name" value="TFIIS_CENTRAL"/>
    <property type="match status" value="1"/>
</dbReference>
<dbReference type="GO" id="GO:0006351">
    <property type="term" value="P:DNA-templated transcription"/>
    <property type="evidence" value="ECO:0007669"/>
    <property type="project" value="InterPro"/>
</dbReference>
<keyword evidence="2" id="KW-0251">Elongation factor</keyword>
<dbReference type="InterPro" id="IPR036575">
    <property type="entry name" value="TFIIS_cen_dom_sf"/>
</dbReference>
<comment type="caution">
    <text evidence="2">The sequence shown here is derived from an EMBL/GenBank/DDBJ whole genome shotgun (WGS) entry which is preliminary data.</text>
</comment>
<dbReference type="SUPFAM" id="SSF46942">
    <property type="entry name" value="Elongation factor TFIIS domain 2"/>
    <property type="match status" value="1"/>
</dbReference>
<evidence type="ECO:0000259" key="1">
    <source>
        <dbReference type="PROSITE" id="PS51321"/>
    </source>
</evidence>
<organism evidence="2 3">
    <name type="scientific">Cryptosporidium ubiquitum</name>
    <dbReference type="NCBI Taxonomy" id="857276"/>
    <lineage>
        <taxon>Eukaryota</taxon>
        <taxon>Sar</taxon>
        <taxon>Alveolata</taxon>
        <taxon>Apicomplexa</taxon>
        <taxon>Conoidasida</taxon>
        <taxon>Coccidia</taxon>
        <taxon>Eucoccidiorida</taxon>
        <taxon>Eimeriorina</taxon>
        <taxon>Cryptosporidiidae</taxon>
        <taxon>Cryptosporidium</taxon>
    </lineage>
</organism>